<evidence type="ECO:0000256" key="8">
    <source>
        <dbReference type="ARBA" id="ARBA00022833"/>
    </source>
</evidence>
<dbReference type="PANTHER" id="PTHR45838:SF4">
    <property type="entry name" value="HISTONE-LYSINE N-METHYLTRANSFERASE TRITHORAX"/>
    <property type="match status" value="1"/>
</dbReference>
<keyword evidence="8" id="KW-0862">Zinc</keyword>
<evidence type="ECO:0000256" key="5">
    <source>
        <dbReference type="ARBA" id="ARBA00022723"/>
    </source>
</evidence>
<feature type="domain" description="PHD-type" evidence="15">
    <location>
        <begin position="1562"/>
        <end position="1612"/>
    </location>
</feature>
<dbReference type="InterPro" id="IPR001214">
    <property type="entry name" value="SET_dom"/>
</dbReference>
<keyword evidence="2" id="KW-0489">Methyltransferase</keyword>
<keyword evidence="9" id="KW-0156">Chromatin regulator</keyword>
<dbReference type="InterPro" id="IPR011011">
    <property type="entry name" value="Znf_FYVE_PHD"/>
</dbReference>
<keyword evidence="5" id="KW-0479">Metal-binding</keyword>
<sequence>MDNSWQLKCASALPSVPSSSTQEPPPPNQAKQDLSSKGHGRVAISMIPNRPTLSSYNLDHANMENSFLSLLYGPASILQCEFQDLLNPKSASAPSKLPAESSIVAASAIGSQALPSYRPLSENVSCQSMQSGANLFRPSSFQTLASSTSIMQFGLPAVDSSLQSSNVARAVSQQMVPGNEEIKGFPSLREQWHSKTPVNAEKLQKMNIQLQQKLPLEAEDSVSYNSSTFSRECPRVYCLTISGDLLLSNTGLLGIVCSCHNFHMSVSKFCEHAGLWHANPGDVVYMDGGETIAMWRKGYFQKFGIRVPEDQSGWDWPQGLSFTANLMNSGASRPNALKNSDCNYLLHPSGGLVTSGKPLEDSFFPKMILRDQNSGIDDLQKKQHRHGLEGLVGISQRNSCVMNNDRVKDCPISTCLAMPKFVGREVESGCQSLSAYRDAMVNIGSLSAIHASPQNLRTPFQSSEAIIRAKNAMDGVTGVEDIPSSSIELKLGRPYQRRQSLGDPALSVMGPQLCNMFVDSQRQFSKKRMIHDVINYGEEEEFRQCLPCDTGLSNSFSRREQCQLNYEKHVISNAMDVGKKQKFNGNMAGTSVVSPSEYFSTMLEGTSHSKAANKVVNISEIMAQKPSSDSHAVKCGSGNIPWILGNSMQSPLTVPDPTFCRSRENGEGVGSFAGKCAGPGLGPKIHNWLENACSLTGVVGESNFSGYPAVHDSKWHVYQPSSALPNKSEGGSFSKSLEKLPFVGSSGHTDHLLQRAVESTLGSPKNLPSQKMSIALPPSTLMPTTELTPALMKQESIGGRACLFDDYLRSLALREMLELSEQHARSSLGKILEQGRCGQSSNVEVQGFCMESSASVEPRHGSNITGSCNCCNFSMLGQGSSLQCKDSDMQCQFIRHLLNEQSSSRHGSSKNDICPSSEHECCCQRTKYHQHHCKFAAHTECLGRKCKLMGGDPSNFCGGHMHSVNNKAPVSIVSQSVRDHKASEVTTFPVDPHRRSEMQLHKTNGYNFSQWHDVGNREACEMTCTEHPANTFGRRSHEWHELGDTVTKCSNVVDRADYSNEHEMSNISSGCCTPAVTQVSIEVNNLNSSTVVGDTGYVSNVIDEGSHVDKCWSSDDAVESDRNAEFHGATYKTSPSKGTCEVINNQLCRSLLDEVKLMDSLMWKKGRYQNNTDSALHGKKYHSQDLEQHWKAGKRKIEMKPKTLDASLGAASPEFHDKYQIQDGTAEGHSLAKDLEMVPFGHKTSCKSAACLAKPHFKHGKPTSSLAKSLSCKRDLQRLYDERDGEVDHKAGANVNANCQRILDVSCRKKFRSTGIYDSHMDFKSCGFEGNIVADSSANSIKESSSQQDKVSFRKLKPVVYGKYGEISNGVMAGNLSKPVKIVSLGRVLKAAKKCSLPKNSHSKLNLRSESKMTSSSWSSACFDKLFIDNASDDHEMDLRNPMEERKIASTNEDRQFDVSLMMVNEGGNQRWKAPSLPDNGHTWSKPKYKESRKRSLYELSFIGKTSSSKILTCKKIVKFVPKINRRKPFDDPVDTKSHMHEVHIAKRNSHEQKPLSAIDCESTCCVCGSSNEDEVNCLLQCGQCPIRVHQACYGVKKVPKGNWFCRPCRTGSKNIVCVLCGFGGGAMTRALRSQTIVKSLLKAWKLDAECGHKSASSAAKTLQDDLQILHSAGSILENAYPVSKPVKIGQSNLAFWHMDMRDPVDILEDTQCCVNNLKVHNSITAGVDDYTIKQWVHMVCGLWTPGTRCPNVDTMSAFDVSGVSHPRASVVCCICNRPGGSCIQCRVVNCPGRFHPWCAHQKGLLQSEVEGADNENLGFYGRCVLHATCPTNESTSAAVNTERFCQGGKDSSCARTEGYKGRKQDGVSHDLGSQLKGKGKCLVPQEQLNAWIHINGQKSCTQRFSKFPLSDKEFDCRKEYVRYKQAKGWKHLVVYKSGIHALGLYTSRFISRGEMVVEYIGEIVGLRVADKRENEYQSGRKLQYKSACYFFRIDKEHIIDATRKGGIARFVNHSCLPNCVAKVISVRNEKKVVFLAERDIYPGEEITYDYHFNHEDEGKKIPCFCNSKNCRRYLN</sequence>
<dbReference type="InterPro" id="IPR032308">
    <property type="entry name" value="TDBD"/>
</dbReference>
<dbReference type="Gene3D" id="2.170.270.10">
    <property type="entry name" value="SET domain"/>
    <property type="match status" value="1"/>
</dbReference>
<evidence type="ECO:0000259" key="18">
    <source>
        <dbReference type="PROSITE" id="PS51805"/>
    </source>
</evidence>
<evidence type="ECO:0000256" key="9">
    <source>
        <dbReference type="ARBA" id="ARBA00022853"/>
    </source>
</evidence>
<accession>A0A2P2LDD1</accession>
<keyword evidence="10" id="KW-0805">Transcription regulation</keyword>
<dbReference type="SMART" id="SM00508">
    <property type="entry name" value="PostSET"/>
    <property type="match status" value="1"/>
</dbReference>
<protein>
    <submittedName>
        <fullName evidence="19">Uncharacterized protein LOC105637593</fullName>
    </submittedName>
</protein>
<dbReference type="PROSITE" id="PS50868">
    <property type="entry name" value="POST_SET"/>
    <property type="match status" value="1"/>
</dbReference>
<dbReference type="SMART" id="SM00249">
    <property type="entry name" value="PHD"/>
    <property type="match status" value="2"/>
</dbReference>
<dbReference type="InterPro" id="IPR046341">
    <property type="entry name" value="SET_dom_sf"/>
</dbReference>
<evidence type="ECO:0000313" key="19">
    <source>
        <dbReference type="EMBL" id="MBX15988.1"/>
    </source>
</evidence>
<feature type="region of interest" description="Disordered" evidence="14">
    <location>
        <begin position="11"/>
        <end position="40"/>
    </location>
</feature>
<keyword evidence="7 13" id="KW-0863">Zinc-finger</keyword>
<dbReference type="PANTHER" id="PTHR45838">
    <property type="entry name" value="HISTONE-LYSINE-N-METHYLTRANSFERASE 2 KMT2 FAMILY MEMBER"/>
    <property type="match status" value="1"/>
</dbReference>
<dbReference type="GO" id="GO:0032259">
    <property type="term" value="P:methylation"/>
    <property type="evidence" value="ECO:0007669"/>
    <property type="project" value="UniProtKB-KW"/>
</dbReference>
<evidence type="ECO:0000256" key="3">
    <source>
        <dbReference type="ARBA" id="ARBA00022679"/>
    </source>
</evidence>
<evidence type="ECO:0000256" key="11">
    <source>
        <dbReference type="ARBA" id="ARBA00023163"/>
    </source>
</evidence>
<feature type="region of interest" description="Disordered" evidence="14">
    <location>
        <begin position="760"/>
        <end position="779"/>
    </location>
</feature>
<feature type="domain" description="PHD-type" evidence="18">
    <location>
        <begin position="1711"/>
        <end position="1828"/>
    </location>
</feature>
<evidence type="ECO:0000256" key="1">
    <source>
        <dbReference type="ARBA" id="ARBA00004123"/>
    </source>
</evidence>
<dbReference type="EMBL" id="GGEC01035504">
    <property type="protein sequence ID" value="MBX15988.1"/>
    <property type="molecule type" value="Transcribed_RNA"/>
</dbReference>
<dbReference type="InterPro" id="IPR034732">
    <property type="entry name" value="EPHD"/>
</dbReference>
<evidence type="ECO:0000259" key="16">
    <source>
        <dbReference type="PROSITE" id="PS50280"/>
    </source>
</evidence>
<dbReference type="GO" id="GO:0035097">
    <property type="term" value="C:histone methyltransferase complex"/>
    <property type="evidence" value="ECO:0007669"/>
    <property type="project" value="TreeGrafter"/>
</dbReference>
<evidence type="ECO:0000256" key="2">
    <source>
        <dbReference type="ARBA" id="ARBA00022603"/>
    </source>
</evidence>
<dbReference type="SUPFAM" id="SSF82199">
    <property type="entry name" value="SET domain"/>
    <property type="match status" value="1"/>
</dbReference>
<keyword evidence="12" id="KW-0539">Nucleus</keyword>
<dbReference type="PROSITE" id="PS50016">
    <property type="entry name" value="ZF_PHD_2"/>
    <property type="match status" value="1"/>
</dbReference>
<evidence type="ECO:0000256" key="12">
    <source>
        <dbReference type="ARBA" id="ARBA00023242"/>
    </source>
</evidence>
<keyword evidence="6" id="KW-0677">Repeat</keyword>
<reference evidence="19" key="1">
    <citation type="submission" date="2018-02" db="EMBL/GenBank/DDBJ databases">
        <title>Rhizophora mucronata_Transcriptome.</title>
        <authorList>
            <person name="Meera S.P."/>
            <person name="Sreeshan A."/>
            <person name="Augustine A."/>
        </authorList>
    </citation>
    <scope>NUCLEOTIDE SEQUENCE</scope>
    <source>
        <tissue evidence="19">Leaf</tissue>
    </source>
</reference>
<feature type="domain" description="Post-SET" evidence="17">
    <location>
        <begin position="2060"/>
        <end position="2076"/>
    </location>
</feature>
<dbReference type="PROSITE" id="PS51805">
    <property type="entry name" value="EPHD"/>
    <property type="match status" value="1"/>
</dbReference>
<dbReference type="Pfam" id="PF00856">
    <property type="entry name" value="SET"/>
    <property type="match status" value="1"/>
</dbReference>
<evidence type="ECO:0000256" key="6">
    <source>
        <dbReference type="ARBA" id="ARBA00022737"/>
    </source>
</evidence>
<dbReference type="InterPro" id="IPR019787">
    <property type="entry name" value="Znf_PHD-finger"/>
</dbReference>
<dbReference type="SMART" id="SM00317">
    <property type="entry name" value="SET"/>
    <property type="match status" value="1"/>
</dbReference>
<dbReference type="Pfam" id="PF13831">
    <property type="entry name" value="PHD_2"/>
    <property type="match status" value="1"/>
</dbReference>
<dbReference type="GO" id="GO:0008270">
    <property type="term" value="F:zinc ion binding"/>
    <property type="evidence" value="ECO:0007669"/>
    <property type="project" value="UniProtKB-KW"/>
</dbReference>
<dbReference type="PROSITE" id="PS50280">
    <property type="entry name" value="SET"/>
    <property type="match status" value="1"/>
</dbReference>
<proteinExistence type="predicted"/>
<dbReference type="FunFam" id="2.170.270.10:FF:000086">
    <property type="entry name" value="Histone-lysine N-methyltransferase"/>
    <property type="match status" value="1"/>
</dbReference>
<feature type="compositionally biased region" description="Polar residues" evidence="14">
    <location>
        <begin position="760"/>
        <end position="772"/>
    </location>
</feature>
<dbReference type="CDD" id="cd10518">
    <property type="entry name" value="SET_SETD1-like"/>
    <property type="match status" value="1"/>
</dbReference>
<keyword evidence="4" id="KW-0949">S-adenosyl-L-methionine</keyword>
<comment type="subcellular location">
    <subcellularLocation>
        <location evidence="1">Nucleus</location>
    </subcellularLocation>
</comment>
<dbReference type="InterPro" id="IPR013083">
    <property type="entry name" value="Znf_RING/FYVE/PHD"/>
</dbReference>
<dbReference type="GO" id="GO:0042800">
    <property type="term" value="F:histone H3K4 methyltransferase activity"/>
    <property type="evidence" value="ECO:0007669"/>
    <property type="project" value="TreeGrafter"/>
</dbReference>
<dbReference type="GO" id="GO:0045893">
    <property type="term" value="P:positive regulation of DNA-templated transcription"/>
    <property type="evidence" value="ECO:0007669"/>
    <property type="project" value="TreeGrafter"/>
</dbReference>
<dbReference type="Gene3D" id="3.30.40.10">
    <property type="entry name" value="Zinc/RING finger domain, C3HC4 (zinc finger)"/>
    <property type="match status" value="2"/>
</dbReference>
<dbReference type="InterPro" id="IPR003616">
    <property type="entry name" value="Post-SET_dom"/>
</dbReference>
<evidence type="ECO:0000256" key="10">
    <source>
        <dbReference type="ARBA" id="ARBA00023015"/>
    </source>
</evidence>
<evidence type="ECO:0000256" key="13">
    <source>
        <dbReference type="PROSITE-ProRule" id="PRU00146"/>
    </source>
</evidence>
<evidence type="ECO:0000259" key="15">
    <source>
        <dbReference type="PROSITE" id="PS50016"/>
    </source>
</evidence>
<keyword evidence="11" id="KW-0804">Transcription</keyword>
<dbReference type="SUPFAM" id="SSF57903">
    <property type="entry name" value="FYVE/PHD zinc finger"/>
    <property type="match status" value="1"/>
</dbReference>
<evidence type="ECO:0000256" key="14">
    <source>
        <dbReference type="SAM" id="MobiDB-lite"/>
    </source>
</evidence>
<feature type="domain" description="SET" evidence="16">
    <location>
        <begin position="1931"/>
        <end position="2052"/>
    </location>
</feature>
<organism evidence="19">
    <name type="scientific">Rhizophora mucronata</name>
    <name type="common">Asiatic mangrove</name>
    <dbReference type="NCBI Taxonomy" id="61149"/>
    <lineage>
        <taxon>Eukaryota</taxon>
        <taxon>Viridiplantae</taxon>
        <taxon>Streptophyta</taxon>
        <taxon>Embryophyta</taxon>
        <taxon>Tracheophyta</taxon>
        <taxon>Spermatophyta</taxon>
        <taxon>Magnoliopsida</taxon>
        <taxon>eudicotyledons</taxon>
        <taxon>Gunneridae</taxon>
        <taxon>Pentapetalae</taxon>
        <taxon>rosids</taxon>
        <taxon>fabids</taxon>
        <taxon>Malpighiales</taxon>
        <taxon>Rhizophoraceae</taxon>
        <taxon>Rhizophora</taxon>
    </lineage>
</organism>
<dbReference type="Pfam" id="PF16135">
    <property type="entry name" value="TDBD"/>
    <property type="match status" value="1"/>
</dbReference>
<evidence type="ECO:0000256" key="7">
    <source>
        <dbReference type="ARBA" id="ARBA00022771"/>
    </source>
</evidence>
<dbReference type="Pfam" id="PF13832">
    <property type="entry name" value="zf-HC5HC2H_2"/>
    <property type="match status" value="1"/>
</dbReference>
<dbReference type="CDD" id="cd15571">
    <property type="entry name" value="ePHD"/>
    <property type="match status" value="1"/>
</dbReference>
<keyword evidence="3" id="KW-0808">Transferase</keyword>
<name>A0A2P2LDD1_RHIMU</name>
<evidence type="ECO:0000259" key="17">
    <source>
        <dbReference type="PROSITE" id="PS50868"/>
    </source>
</evidence>
<evidence type="ECO:0000256" key="4">
    <source>
        <dbReference type="ARBA" id="ARBA00022691"/>
    </source>
</evidence>
<dbReference type="InterPro" id="IPR001965">
    <property type="entry name" value="Znf_PHD"/>
</dbReference>